<dbReference type="GO" id="GO:0008270">
    <property type="term" value="F:zinc ion binding"/>
    <property type="evidence" value="ECO:0007669"/>
    <property type="project" value="UniProtKB-KW"/>
</dbReference>
<evidence type="ECO:0000256" key="16">
    <source>
        <dbReference type="ARBA" id="ARBA00023280"/>
    </source>
</evidence>
<comment type="caution">
    <text evidence="18">Lacks conserved residue(s) required for the propagation of feature annotation.</text>
</comment>
<comment type="function">
    <text evidence="18">Plays a role in viral genome replication by driving entry of quiescent cells into the cell cycle. Stimulation of progression from G1 to S phase allows the virus to efficiently use the cellular DNA replicating machinery to achieve viral genome replication. E7 protein has both transforming and trans-activating activities. Induces the disassembly of the E2F1 transcription factor from RB1, with subsequent transcriptional activation of E2F1-regulated S-phase genes. Interferes with host histone deacetylation mediated by HDAC1 and HDAC2, leading to transcription activation. Plays also a role in the inhibition of both antiviral and antiproliferative functions of host interferon alpha. Interaction with host TMEM173/STING impairs the ability of TMEM173/STING to sense cytosolic DNA and promote the production of type I interferon (IFN-alpha and IFN-beta).</text>
</comment>
<keyword evidence="10 18" id="KW-0805">Transcription regulation</keyword>
<feature type="region of interest" description="Disordered" evidence="20">
    <location>
        <begin position="31"/>
        <end position="61"/>
    </location>
</feature>
<dbReference type="GO" id="GO:0042025">
    <property type="term" value="C:host cell nucleus"/>
    <property type="evidence" value="ECO:0007669"/>
    <property type="project" value="UniProtKB-SubCell"/>
</dbReference>
<evidence type="ECO:0000256" key="14">
    <source>
        <dbReference type="ARBA" id="ARBA00023200"/>
    </source>
</evidence>
<dbReference type="GO" id="GO:0006351">
    <property type="term" value="P:DNA-templated transcription"/>
    <property type="evidence" value="ECO:0007669"/>
    <property type="project" value="UniProtKB-UniRule"/>
</dbReference>
<evidence type="ECO:0000313" key="22">
    <source>
        <dbReference type="Proteomes" id="UP000164255"/>
    </source>
</evidence>
<keyword evidence="7 18" id="KW-0863">Zinc-finger</keyword>
<keyword evidence="5 18" id="KW-1090">Inhibition of host innate immune response by virus</keyword>
<dbReference type="GO" id="GO:0030430">
    <property type="term" value="C:host cell cytoplasm"/>
    <property type="evidence" value="ECO:0007669"/>
    <property type="project" value="UniProtKB-SubCell"/>
</dbReference>
<reference evidence="21 22" key="1">
    <citation type="journal article" date="2009" name="Virology">
        <title>Genomic diversity and interspecies host infection of alpha12 Macaca fascicularis papillomaviruses (MfPVs).</title>
        <authorList>
            <person name="Chen Z."/>
            <person name="van Doorslaer K."/>
            <person name="Desalle R."/>
            <person name="Wood C.E."/>
            <person name="Kaplan J.R."/>
            <person name="Wagner J.D."/>
            <person name="Burk R.D."/>
        </authorList>
    </citation>
    <scope>NUCLEOTIDE SEQUENCE [LARGE SCALE GENOMIC DNA]</scope>
    <source>
        <strain evidence="21">Mac170</strain>
    </source>
</reference>
<keyword evidence="12 18" id="KW-0010">Activator</keyword>
<comment type="PTM">
    <text evidence="18">Highly phosphorylated.</text>
</comment>
<evidence type="ECO:0000256" key="8">
    <source>
        <dbReference type="ARBA" id="ARBA00022830"/>
    </source>
</evidence>
<keyword evidence="4 18" id="KW-0945">Host-virus interaction</keyword>
<keyword evidence="8 18" id="KW-1114">Inhibition of host interferon signaling pathway by virus</keyword>
<comment type="subunit">
    <text evidence="18">Homodimer. Homooligomer. Interacts with host RB1; this interaction induces dissociation of RB1-E2F1 complex thereby disrupting RB1 activity. Interacts with host EP300; this interaction represses EP300 transcriptional activity. Interacts with protein E2; this interaction inhibits E7 oncogenic activity. Interacts with host TMEM173/STING; this interaction impairs the ability of TMEM173/STING to sense cytosolic DNA and promote the production of type I interferon (IFN-alpha and IFN-beta).</text>
</comment>
<accession>C3PUK3</accession>
<feature type="short sequence motif" description="LXCXE motif; interaction with host RB1 and TMEM173/STING" evidence="18">
    <location>
        <begin position="26"/>
        <end position="30"/>
    </location>
</feature>
<keyword evidence="6 18" id="KW-0479">Metal-binding</keyword>
<dbReference type="Proteomes" id="UP000164255">
    <property type="component" value="Genome"/>
</dbReference>
<evidence type="ECO:0000256" key="3">
    <source>
        <dbReference type="ARBA" id="ARBA00022562"/>
    </source>
</evidence>
<evidence type="ECO:0000256" key="11">
    <source>
        <dbReference type="ARBA" id="ARBA00023125"/>
    </source>
</evidence>
<protein>
    <recommendedName>
        <fullName evidence="18 19">Protein E7</fullName>
    </recommendedName>
</protein>
<evidence type="ECO:0000256" key="10">
    <source>
        <dbReference type="ARBA" id="ARBA00023015"/>
    </source>
</evidence>
<dbReference type="SUPFAM" id="SSF161234">
    <property type="entry name" value="E7 C-terminal domain-like"/>
    <property type="match status" value="1"/>
</dbReference>
<dbReference type="HAMAP" id="MF_04004">
    <property type="entry name" value="PPV_E7"/>
    <property type="match status" value="1"/>
</dbReference>
<comment type="similarity">
    <text evidence="18 19">Belongs to the papillomaviridae E7 protein family.</text>
</comment>
<evidence type="ECO:0000256" key="6">
    <source>
        <dbReference type="ARBA" id="ARBA00022723"/>
    </source>
</evidence>
<evidence type="ECO:0000256" key="4">
    <source>
        <dbReference type="ARBA" id="ARBA00022581"/>
    </source>
</evidence>
<keyword evidence="14 18" id="KW-1035">Host cytoplasm</keyword>
<evidence type="ECO:0000256" key="20">
    <source>
        <dbReference type="SAM" id="MobiDB-lite"/>
    </source>
</evidence>
<comment type="function">
    <text evidence="19">E7 protein has both transforming and trans-activating activities.</text>
</comment>
<evidence type="ECO:0000313" key="21">
    <source>
        <dbReference type="EMBL" id="ABU90813.1"/>
    </source>
</evidence>
<evidence type="ECO:0000256" key="1">
    <source>
        <dbReference type="ARBA" id="ARBA00022504"/>
    </source>
</evidence>
<evidence type="ECO:0000256" key="13">
    <source>
        <dbReference type="ARBA" id="ARBA00023163"/>
    </source>
</evidence>
<comment type="subcellular location">
    <subcellularLocation>
        <location evidence="18">Host cytoplasm</location>
    </subcellularLocation>
    <subcellularLocation>
        <location evidence="18">Host nucleus</location>
    </subcellularLocation>
    <text evidence="18">Predominantly found in the host nucleus.</text>
</comment>
<evidence type="ECO:0000256" key="7">
    <source>
        <dbReference type="ARBA" id="ARBA00022771"/>
    </source>
</evidence>
<dbReference type="GO" id="GO:0039645">
    <property type="term" value="P:symbiont-mediated perturbation of host cell cycle G1/S transition checkpoint"/>
    <property type="evidence" value="ECO:0007669"/>
    <property type="project" value="UniProtKB-UniRule"/>
</dbReference>
<evidence type="ECO:0000256" key="9">
    <source>
        <dbReference type="ARBA" id="ARBA00022833"/>
    </source>
</evidence>
<comment type="domain">
    <text evidence="18">The E7 terminal domain is an intrinsically disordered domain, whose flexibility and conformational transitions confer target adaptability to the oncoprotein. It allows adaptation to a variety of protein targets and exposes the PEST degradation sequence that regulates its turnover in the cell.</text>
</comment>
<keyword evidence="3 18" id="KW-1048">Host nucleus</keyword>
<feature type="short sequence motif" description="Nuclear export signal" evidence="18">
    <location>
        <begin position="91"/>
        <end position="99"/>
    </location>
</feature>
<gene>
    <name evidence="18 21" type="primary">E7</name>
</gene>
<organism evidence="21 22">
    <name type="scientific">Rhesus papillomavirus 1b</name>
    <dbReference type="NCBI Taxonomy" id="464935"/>
    <lineage>
        <taxon>Viruses</taxon>
        <taxon>Monodnaviria</taxon>
        <taxon>Shotokuvirae</taxon>
        <taxon>Cossaviricota</taxon>
        <taxon>Papovaviricetes</taxon>
        <taxon>Zurhausenvirales</taxon>
        <taxon>Papillomaviridae</taxon>
        <taxon>Firstpapillomavirinae</taxon>
        <taxon>Alphapapillomavirus</taxon>
        <taxon>Rhesus papillomavirus type 1</taxon>
    </lineage>
</organism>
<evidence type="ECO:0000256" key="12">
    <source>
        <dbReference type="ARBA" id="ARBA00023159"/>
    </source>
</evidence>
<evidence type="ECO:0000256" key="19">
    <source>
        <dbReference type="PIRNR" id="PIRNR003407"/>
    </source>
</evidence>
<keyword evidence="11 18" id="KW-0238">DNA-binding</keyword>
<dbReference type="EMBL" id="EF591300">
    <property type="protein sequence ID" value="ABU90813.1"/>
    <property type="molecule type" value="Genomic_DNA"/>
</dbReference>
<dbReference type="InterPro" id="IPR000148">
    <property type="entry name" value="Papilloma_E7"/>
</dbReference>
<name>C3PUK3_RHPV1</name>
<keyword evidence="15" id="KW-0922">Interferon antiviral system evasion</keyword>
<evidence type="ECO:0000256" key="17">
    <source>
        <dbReference type="ARBA" id="ARBA00023309"/>
    </source>
</evidence>
<dbReference type="Gene3D" id="3.30.160.330">
    <property type="match status" value="1"/>
</dbReference>
<keyword evidence="9 18" id="KW-0862">Zinc</keyword>
<dbReference type="GO" id="GO:0003700">
    <property type="term" value="F:DNA-binding transcription factor activity"/>
    <property type="evidence" value="ECO:0007669"/>
    <property type="project" value="UniProtKB-UniRule"/>
</dbReference>
<proteinExistence type="inferred from homology"/>
<keyword evidence="2 18" id="KW-0244">Early protein</keyword>
<dbReference type="GO" id="GO:0052170">
    <property type="term" value="P:symbiont-mediated suppression of host innate immune response"/>
    <property type="evidence" value="ECO:0007669"/>
    <property type="project" value="UniProtKB-KW"/>
</dbReference>
<evidence type="ECO:0000256" key="5">
    <source>
        <dbReference type="ARBA" id="ARBA00022632"/>
    </source>
</evidence>
<keyword evidence="13 18" id="KW-0804">Transcription</keyword>
<dbReference type="GO" id="GO:0003677">
    <property type="term" value="F:DNA binding"/>
    <property type="evidence" value="ECO:0007669"/>
    <property type="project" value="UniProtKB-UniRule"/>
</dbReference>
<keyword evidence="1 18" id="KW-1121">Modulation of host cell cycle by virus</keyword>
<dbReference type="GO" id="GO:0039502">
    <property type="term" value="P:symbiont-mediated suppression of host type I interferon-mediated signaling pathway"/>
    <property type="evidence" value="ECO:0007669"/>
    <property type="project" value="UniProtKB-UniRule"/>
</dbReference>
<dbReference type="Pfam" id="PF00527">
    <property type="entry name" value="E7"/>
    <property type="match status" value="1"/>
</dbReference>
<dbReference type="GO" id="GO:0019904">
    <property type="term" value="F:protein domain specific binding"/>
    <property type="evidence" value="ECO:0007669"/>
    <property type="project" value="UniProtKB-UniRule"/>
</dbReference>
<evidence type="ECO:0000256" key="2">
    <source>
        <dbReference type="ARBA" id="ARBA00022518"/>
    </source>
</evidence>
<evidence type="ECO:0000256" key="18">
    <source>
        <dbReference type="HAMAP-Rule" id="MF_04004"/>
    </source>
</evidence>
<feature type="zinc finger region" evidence="18">
    <location>
        <begin position="73"/>
        <end position="109"/>
    </location>
</feature>
<keyword evidence="16 18" id="KW-0899">Viral immunoevasion</keyword>
<evidence type="ECO:0000256" key="15">
    <source>
        <dbReference type="ARBA" id="ARBA00023258"/>
    </source>
</evidence>
<keyword evidence="17 18" id="KW-1078">G1/S host cell cycle checkpoint dysregulation by virus</keyword>
<sequence>MIGPKPTPEDIVLDLQPLPQPESVDLMCYEQLSDSSEDEDEVDHHHNNQQQHHQHARPAGPEDGDCFRIVSDCYSCGKPVRLVVVSSHEELRVLEELLMGTLEIVCPSCAGRV</sequence>
<dbReference type="PIRSF" id="PIRSF003407">
    <property type="entry name" value="Papvi_E7"/>
    <property type="match status" value="1"/>
</dbReference>